<protein>
    <submittedName>
        <fullName evidence="3">Uncharacterized protein</fullName>
    </submittedName>
</protein>
<keyword evidence="2" id="KW-1133">Transmembrane helix</keyword>
<accession>A0A2H3JQK8</accession>
<proteinExistence type="predicted"/>
<feature type="transmembrane region" description="Helical" evidence="2">
    <location>
        <begin position="40"/>
        <end position="59"/>
    </location>
</feature>
<dbReference type="AlphaFoldDB" id="A0A2H3JQK8"/>
<keyword evidence="2" id="KW-0472">Membrane</keyword>
<evidence type="ECO:0000313" key="3">
    <source>
        <dbReference type="EMBL" id="PCH40038.1"/>
    </source>
</evidence>
<dbReference type="EMBL" id="KB468053">
    <property type="protein sequence ID" value="PCH40038.1"/>
    <property type="molecule type" value="Genomic_DNA"/>
</dbReference>
<name>A0A2H3JQK8_WOLCO</name>
<feature type="transmembrane region" description="Helical" evidence="2">
    <location>
        <begin position="118"/>
        <end position="143"/>
    </location>
</feature>
<feature type="transmembrane region" description="Helical" evidence="2">
    <location>
        <begin position="204"/>
        <end position="223"/>
    </location>
</feature>
<organism evidence="3 4">
    <name type="scientific">Wolfiporia cocos (strain MD-104)</name>
    <name type="common">Brown rot fungus</name>
    <dbReference type="NCBI Taxonomy" id="742152"/>
    <lineage>
        <taxon>Eukaryota</taxon>
        <taxon>Fungi</taxon>
        <taxon>Dikarya</taxon>
        <taxon>Basidiomycota</taxon>
        <taxon>Agaricomycotina</taxon>
        <taxon>Agaricomycetes</taxon>
        <taxon>Polyporales</taxon>
        <taxon>Phaeolaceae</taxon>
        <taxon>Wolfiporia</taxon>
    </lineage>
</organism>
<gene>
    <name evidence="3" type="ORF">WOLCODRAFT_150088</name>
</gene>
<evidence type="ECO:0000256" key="2">
    <source>
        <dbReference type="SAM" id="Phobius"/>
    </source>
</evidence>
<sequence>MSTVAHYLHHSFYVHRDRGAPPPQRLCPAQAALLSGVPPMTSLASLALVCSVGGCPTFIQGQASSRRRFYRAATLAAPYTAFAVFTAVCAKLGAAHPDEVIRPPHALSCTIDLLPFNAIVAAFATAVSLASVVLFAIKVVLLWREGGDGSSIENEKHSMSDVDSEGDPNWQLLVRAGMLALCMLGISIVGLVDIVSSARRDVLDVLRAVAAMAVFIIFGTHPVRVSSTLAVPSSIFSFAHMCDYKGIFGICLRRGTSEPAMHSSSQTLARATPPPSPSPSPTLAFDPTQGLPFDPALPPVPLLPYDQALLFGPTLTDTDRKRVDSATSAKSARLHAARGAGVQIIERPQDAFGRKGTGWGKGASPAASLFEYSVRSREGIGGDETKL</sequence>
<feature type="transmembrane region" description="Helical" evidence="2">
    <location>
        <begin position="172"/>
        <end position="192"/>
    </location>
</feature>
<keyword evidence="4" id="KW-1185">Reference proteome</keyword>
<dbReference type="OMA" id="RSARTHM"/>
<reference evidence="3 4" key="1">
    <citation type="journal article" date="2012" name="Science">
        <title>The Paleozoic origin of enzymatic lignin decomposition reconstructed from 31 fungal genomes.</title>
        <authorList>
            <person name="Floudas D."/>
            <person name="Binder M."/>
            <person name="Riley R."/>
            <person name="Barry K."/>
            <person name="Blanchette R.A."/>
            <person name="Henrissat B."/>
            <person name="Martinez A.T."/>
            <person name="Otillar R."/>
            <person name="Spatafora J.W."/>
            <person name="Yadav J.S."/>
            <person name="Aerts A."/>
            <person name="Benoit I."/>
            <person name="Boyd A."/>
            <person name="Carlson A."/>
            <person name="Copeland A."/>
            <person name="Coutinho P.M."/>
            <person name="de Vries R.P."/>
            <person name="Ferreira P."/>
            <person name="Findley K."/>
            <person name="Foster B."/>
            <person name="Gaskell J."/>
            <person name="Glotzer D."/>
            <person name="Gorecki P."/>
            <person name="Heitman J."/>
            <person name="Hesse C."/>
            <person name="Hori C."/>
            <person name="Igarashi K."/>
            <person name="Jurgens J.A."/>
            <person name="Kallen N."/>
            <person name="Kersten P."/>
            <person name="Kohler A."/>
            <person name="Kuees U."/>
            <person name="Kumar T.K.A."/>
            <person name="Kuo A."/>
            <person name="LaButti K."/>
            <person name="Larrondo L.F."/>
            <person name="Lindquist E."/>
            <person name="Ling A."/>
            <person name="Lombard V."/>
            <person name="Lucas S."/>
            <person name="Lundell T."/>
            <person name="Martin R."/>
            <person name="McLaughlin D.J."/>
            <person name="Morgenstern I."/>
            <person name="Morin E."/>
            <person name="Murat C."/>
            <person name="Nagy L.G."/>
            <person name="Nolan M."/>
            <person name="Ohm R.A."/>
            <person name="Patyshakuliyeva A."/>
            <person name="Rokas A."/>
            <person name="Ruiz-Duenas F.J."/>
            <person name="Sabat G."/>
            <person name="Salamov A."/>
            <person name="Samejima M."/>
            <person name="Schmutz J."/>
            <person name="Slot J.C."/>
            <person name="St John F."/>
            <person name="Stenlid J."/>
            <person name="Sun H."/>
            <person name="Sun S."/>
            <person name="Syed K."/>
            <person name="Tsang A."/>
            <person name="Wiebenga A."/>
            <person name="Young D."/>
            <person name="Pisabarro A."/>
            <person name="Eastwood D.C."/>
            <person name="Martin F."/>
            <person name="Cullen D."/>
            <person name="Grigoriev I.V."/>
            <person name="Hibbett D.S."/>
        </authorList>
    </citation>
    <scope>NUCLEOTIDE SEQUENCE [LARGE SCALE GENOMIC DNA]</scope>
    <source>
        <strain evidence="3 4">MD-104</strain>
    </source>
</reference>
<dbReference type="OrthoDB" id="3232296at2759"/>
<keyword evidence="2" id="KW-0812">Transmembrane</keyword>
<dbReference type="Proteomes" id="UP000218811">
    <property type="component" value="Unassembled WGS sequence"/>
</dbReference>
<evidence type="ECO:0000313" key="4">
    <source>
        <dbReference type="Proteomes" id="UP000218811"/>
    </source>
</evidence>
<feature type="region of interest" description="Disordered" evidence="1">
    <location>
        <begin position="261"/>
        <end position="288"/>
    </location>
</feature>
<dbReference type="STRING" id="742152.A0A2H3JQK8"/>
<evidence type="ECO:0000256" key="1">
    <source>
        <dbReference type="SAM" id="MobiDB-lite"/>
    </source>
</evidence>